<keyword evidence="7" id="KW-1185">Reference proteome</keyword>
<dbReference type="GO" id="GO:0000271">
    <property type="term" value="P:polysaccharide biosynthetic process"/>
    <property type="evidence" value="ECO:0007669"/>
    <property type="project" value="InterPro"/>
</dbReference>
<dbReference type="STRING" id="97972.A0A2V1DPZ8"/>
<evidence type="ECO:0000256" key="4">
    <source>
        <dbReference type="PIRNR" id="PIRNR000124"/>
    </source>
</evidence>
<dbReference type="Proteomes" id="UP000244855">
    <property type="component" value="Unassembled WGS sequence"/>
</dbReference>
<keyword evidence="2" id="KW-0560">Oxidoreductase</keyword>
<dbReference type="SUPFAM" id="SSF52413">
    <property type="entry name" value="UDP-glucose/GDP-mannose dehydrogenase C-terminal domain"/>
    <property type="match status" value="1"/>
</dbReference>
<dbReference type="PANTHER" id="PTHR43491">
    <property type="entry name" value="UDP-N-ACETYL-D-MANNOSAMINE DEHYDROGENASE"/>
    <property type="match status" value="1"/>
</dbReference>
<dbReference type="Pfam" id="PF03721">
    <property type="entry name" value="UDPG_MGDP_dh_N"/>
    <property type="match status" value="1"/>
</dbReference>
<organism evidence="6 7">
    <name type="scientific">Periconia macrospinosa</name>
    <dbReference type="NCBI Taxonomy" id="97972"/>
    <lineage>
        <taxon>Eukaryota</taxon>
        <taxon>Fungi</taxon>
        <taxon>Dikarya</taxon>
        <taxon>Ascomycota</taxon>
        <taxon>Pezizomycotina</taxon>
        <taxon>Dothideomycetes</taxon>
        <taxon>Pleosporomycetidae</taxon>
        <taxon>Pleosporales</taxon>
        <taxon>Massarineae</taxon>
        <taxon>Periconiaceae</taxon>
        <taxon>Periconia</taxon>
    </lineage>
</organism>
<feature type="domain" description="UDP-glucose/GDP-mannose dehydrogenase C-terminal" evidence="5">
    <location>
        <begin position="319"/>
        <end position="412"/>
    </location>
</feature>
<dbReference type="PANTHER" id="PTHR43491:SF2">
    <property type="entry name" value="UDP-N-ACETYL-D-MANNOSAMINE DEHYDROGENASE"/>
    <property type="match status" value="1"/>
</dbReference>
<dbReference type="PIRSF" id="PIRSF000124">
    <property type="entry name" value="UDPglc_GDPman_dh"/>
    <property type="match status" value="1"/>
</dbReference>
<dbReference type="Gene3D" id="3.40.50.720">
    <property type="entry name" value="NAD(P)-binding Rossmann-like Domain"/>
    <property type="match status" value="2"/>
</dbReference>
<dbReference type="GO" id="GO:0051287">
    <property type="term" value="F:NAD binding"/>
    <property type="evidence" value="ECO:0007669"/>
    <property type="project" value="InterPro"/>
</dbReference>
<evidence type="ECO:0000313" key="6">
    <source>
        <dbReference type="EMBL" id="PVI00099.1"/>
    </source>
</evidence>
<dbReference type="SUPFAM" id="SSF51735">
    <property type="entry name" value="NAD(P)-binding Rossmann-fold domains"/>
    <property type="match status" value="1"/>
</dbReference>
<dbReference type="PIRSF" id="PIRSF500136">
    <property type="entry name" value="UDP_ManNAc_DH"/>
    <property type="match status" value="1"/>
</dbReference>
<dbReference type="NCBIfam" id="TIGR03026">
    <property type="entry name" value="NDP-sugDHase"/>
    <property type="match status" value="1"/>
</dbReference>
<dbReference type="InterPro" id="IPR014027">
    <property type="entry name" value="UDP-Glc/GDP-Man_DH_C"/>
</dbReference>
<dbReference type="SMART" id="SM00984">
    <property type="entry name" value="UDPG_MGDP_dh_C"/>
    <property type="match status" value="1"/>
</dbReference>
<keyword evidence="3" id="KW-0520">NAD</keyword>
<dbReference type="GO" id="GO:0016628">
    <property type="term" value="F:oxidoreductase activity, acting on the CH-CH group of donors, NAD or NADP as acceptor"/>
    <property type="evidence" value="ECO:0007669"/>
    <property type="project" value="InterPro"/>
</dbReference>
<dbReference type="InterPro" id="IPR017476">
    <property type="entry name" value="UDP-Glc/GDP-Man"/>
</dbReference>
<dbReference type="Pfam" id="PF00984">
    <property type="entry name" value="UDPG_MGDP_dh"/>
    <property type="match status" value="1"/>
</dbReference>
<reference evidence="6 7" key="1">
    <citation type="journal article" date="2018" name="Sci. Rep.">
        <title>Comparative genomics provides insights into the lifestyle and reveals functional heterogeneity of dark septate endophytic fungi.</title>
        <authorList>
            <person name="Knapp D.G."/>
            <person name="Nemeth J.B."/>
            <person name="Barry K."/>
            <person name="Hainaut M."/>
            <person name="Henrissat B."/>
            <person name="Johnson J."/>
            <person name="Kuo A."/>
            <person name="Lim J.H.P."/>
            <person name="Lipzen A."/>
            <person name="Nolan M."/>
            <person name="Ohm R.A."/>
            <person name="Tamas L."/>
            <person name="Grigoriev I.V."/>
            <person name="Spatafora J.W."/>
            <person name="Nagy L.G."/>
            <person name="Kovacs G.M."/>
        </authorList>
    </citation>
    <scope>NUCLEOTIDE SEQUENCE [LARGE SCALE GENOMIC DNA]</scope>
    <source>
        <strain evidence="6 7">DSE2036</strain>
    </source>
</reference>
<protein>
    <submittedName>
        <fullName evidence="6">UDP-N-acetyl-D-mannosamine 6-dehydrogenase</fullName>
    </submittedName>
</protein>
<dbReference type="InterPro" id="IPR008927">
    <property type="entry name" value="6-PGluconate_DH-like_C_sf"/>
</dbReference>
<evidence type="ECO:0000259" key="5">
    <source>
        <dbReference type="SMART" id="SM00984"/>
    </source>
</evidence>
<evidence type="ECO:0000256" key="2">
    <source>
        <dbReference type="ARBA" id="ARBA00023002"/>
    </source>
</evidence>
<dbReference type="GO" id="GO:0016616">
    <property type="term" value="F:oxidoreductase activity, acting on the CH-OH group of donors, NAD or NADP as acceptor"/>
    <property type="evidence" value="ECO:0007669"/>
    <property type="project" value="InterPro"/>
</dbReference>
<proteinExistence type="inferred from homology"/>
<name>A0A2V1DPZ8_9PLEO</name>
<dbReference type="AlphaFoldDB" id="A0A2V1DPZ8"/>
<comment type="similarity">
    <text evidence="1 4">Belongs to the UDP-glucose/GDP-mannose dehydrogenase family.</text>
</comment>
<dbReference type="SUPFAM" id="SSF48179">
    <property type="entry name" value="6-phosphogluconate dehydrogenase C-terminal domain-like"/>
    <property type="match status" value="1"/>
</dbReference>
<evidence type="ECO:0000256" key="1">
    <source>
        <dbReference type="ARBA" id="ARBA00006601"/>
    </source>
</evidence>
<sequence length="415" mass="46147">MTAIRRFRDCPVVPKVHGGKYREHTINIENVEPCVCVIGVGFVGETLLREFGRVFKSIGFDISQKRIRELEKSFQDFPNVILTTDKRVIGQATHFLISVPTPLKERSINLTPLLSAIETTLSCARPGSAIVLESSVCVGTTRKCLASYKDIYHCGMSPERVDPGRFNPPAKEIPKIVSGLTPKAAEVIKRLYSQVFNQVVLVSSPETAEITKLFENCQRMINIAYVNEMADAARSHGVNPEEMIAAASSKPYGFMPYSTGLGVGGTCIPINPFYLFTNNKNLPVLEKATTQMWKRPGAKARMFHARVSAMLKDRAPRILVVGLAYKSGQSLLECSPGVAFAKKLKSMGCSRLAYYDPLVRSEAISWVEKIHDRMWCATHLEKGFDAIAVCMRQEGIDFGVLEEIRGDKVFIEEFT</sequence>
<dbReference type="InterPro" id="IPR028359">
    <property type="entry name" value="UDP_ManNAc/GlcNAc_DH"/>
</dbReference>
<dbReference type="InterPro" id="IPR036220">
    <property type="entry name" value="UDP-Glc/GDP-Man_DH_C_sf"/>
</dbReference>
<dbReference type="InterPro" id="IPR036291">
    <property type="entry name" value="NAD(P)-bd_dom_sf"/>
</dbReference>
<dbReference type="InterPro" id="IPR001732">
    <property type="entry name" value="UDP-Glc/GDP-Man_DH_N"/>
</dbReference>
<accession>A0A2V1DPZ8</accession>
<dbReference type="InterPro" id="IPR014026">
    <property type="entry name" value="UDP-Glc/GDP-Man_DH_dimer"/>
</dbReference>
<evidence type="ECO:0000313" key="7">
    <source>
        <dbReference type="Proteomes" id="UP000244855"/>
    </source>
</evidence>
<dbReference type="OrthoDB" id="5059218at2759"/>
<gene>
    <name evidence="6" type="ORF">DM02DRAFT_655745</name>
</gene>
<evidence type="ECO:0000256" key="3">
    <source>
        <dbReference type="ARBA" id="ARBA00023027"/>
    </source>
</evidence>
<dbReference type="EMBL" id="KZ805379">
    <property type="protein sequence ID" value="PVI00099.1"/>
    <property type="molecule type" value="Genomic_DNA"/>
</dbReference>